<reference evidence="1" key="1">
    <citation type="journal article" date="2021" name="Proc. Natl. Acad. Sci. U.S.A.">
        <title>A Catalog of Tens of Thousands of Viruses from Human Metagenomes Reveals Hidden Associations with Chronic Diseases.</title>
        <authorList>
            <person name="Tisza M.J."/>
            <person name="Buck C.B."/>
        </authorList>
    </citation>
    <scope>NUCLEOTIDE SEQUENCE</scope>
    <source>
        <strain evidence="1">CtNQV2</strain>
    </source>
</reference>
<proteinExistence type="predicted"/>
<dbReference type="EMBL" id="BK032510">
    <property type="protein sequence ID" value="DAF43851.1"/>
    <property type="molecule type" value="Genomic_DNA"/>
</dbReference>
<sequence>MELPIEFRLVKIKNLYQIEYRIVDIFKSVPTFSNFLNKSKIKWETIPYYFIEDNRVKETTLKYRDIDGCCMFISKHQKGSDINNWCFNMKNMLEQELYQKNIVSQEDNELYDKYRIVEIINGD</sequence>
<evidence type="ECO:0000313" key="1">
    <source>
        <dbReference type="EMBL" id="DAF43851.1"/>
    </source>
</evidence>
<organism evidence="1">
    <name type="scientific">Myoviridae sp. ctNQV2</name>
    <dbReference type="NCBI Taxonomy" id="2827683"/>
    <lineage>
        <taxon>Viruses</taxon>
        <taxon>Duplodnaviria</taxon>
        <taxon>Heunggongvirae</taxon>
        <taxon>Uroviricota</taxon>
        <taxon>Caudoviricetes</taxon>
    </lineage>
</organism>
<protein>
    <submittedName>
        <fullName evidence="1">Uncharacterized protein</fullName>
    </submittedName>
</protein>
<name>A0A8S5RZB9_9CAUD</name>
<accession>A0A8S5RZB9</accession>